<dbReference type="CAZy" id="GT4">
    <property type="family name" value="Glycosyltransferase Family 4"/>
</dbReference>
<dbReference type="PANTHER" id="PTHR45947">
    <property type="entry name" value="SULFOQUINOVOSYL TRANSFERASE SQD2"/>
    <property type="match status" value="1"/>
</dbReference>
<gene>
    <name evidence="3" type="ordered locus">BC1003_1684</name>
</gene>
<accession>E1T824</accession>
<dbReference type="InterPro" id="IPR028098">
    <property type="entry name" value="Glyco_trans_4-like_N"/>
</dbReference>
<dbReference type="GO" id="GO:0016757">
    <property type="term" value="F:glycosyltransferase activity"/>
    <property type="evidence" value="ECO:0007669"/>
    <property type="project" value="InterPro"/>
</dbReference>
<sequence>MNHEVLEEAVLQPPTRSALAELTTVPAIETPPRYSAAHSEKAVRIAIVHDWLVTYAGAEKVLEQIVACFPDADLFSLVDFLDDRSFLRGKPVTTSFIQNLPLARSKYRTYLPLMPLAIEQLDVSAYDVVISSSHAVAKGILTGPDQVHISYVHSPIRYAWDLQHQYLQQSKLTSGPKSAMARLILHYIRNWDIRTSNSVDGFVANSEFIARRIKKVYQRDAQVIFPPVDVEAFTLCTAKEDFYLTASRMVPYKKIDLIVQAFARMPERKLVVIGDGPDMQKIRAKAGPNVEIMGYQPFNVLKDRMSRAKAFVFAAEEDFGISVVEAQACGTPVIAFGKGGALETVRDLSEPRPTGMFFDEQSEESIVAAIERFEANARRFSPLDCRANAERFSAANFRERFFAHVRASVPALRNATLPPYVPYRATPAASAPRILAVDQSGVLGGAELSLLEIVKALRSRIEVVLFDDGPFRTALDKAGVSVEVLDAGALRNVRKQGGSLPKGAALKGLMSLVRSTARRARGAQVIYANTQRAMVIGAVAGKLAKRPVVWHLRDIVSPEHFGGKQLAIIKWCARLGLTHVIANSAASARAFAQLTGFDDKRVDVVFNGISAAPFDALRHVPQATLRERLKLPPDAFLVGSFSRLARWKGQHVLLEAMVLNPHMHAVLVGAPLFGEDQYEIELHAFVAAHNLGDRVHFLGFQHDIPACMCAVDVVVHTSITPEPFGRVIVEGMLAQRPVVAARAGGVLEIVDDYENGVLCTPGDAHALADALAELRSNDELRARLVKNGYRTALSRFGTDAYVESVERILRRVAGAAKAARA</sequence>
<dbReference type="Pfam" id="PF13439">
    <property type="entry name" value="Glyco_transf_4"/>
    <property type="match status" value="2"/>
</dbReference>
<proteinExistence type="predicted"/>
<dbReference type="AlphaFoldDB" id="E1T824"/>
<name>E1T824_BURSG</name>
<dbReference type="EMBL" id="CP002217">
    <property type="protein sequence ID" value="ADN57652.1"/>
    <property type="molecule type" value="Genomic_DNA"/>
</dbReference>
<evidence type="ECO:0000259" key="2">
    <source>
        <dbReference type="Pfam" id="PF13439"/>
    </source>
</evidence>
<dbReference type="OrthoDB" id="9801609at2"/>
<dbReference type="InterPro" id="IPR001296">
    <property type="entry name" value="Glyco_trans_1"/>
</dbReference>
<dbReference type="Gene3D" id="3.40.50.2000">
    <property type="entry name" value="Glycogen Phosphorylase B"/>
    <property type="match status" value="3"/>
</dbReference>
<reference evidence="3" key="1">
    <citation type="submission" date="2010-09" db="EMBL/GenBank/DDBJ databases">
        <title>Complete sequence of chromosome1 of Burkholderia sp. CCGE1003.</title>
        <authorList>
            <consortium name="US DOE Joint Genome Institute"/>
            <person name="Lucas S."/>
            <person name="Copeland A."/>
            <person name="Lapidus A."/>
            <person name="Cheng J.-F."/>
            <person name="Bruce D."/>
            <person name="Goodwin L."/>
            <person name="Pitluck S."/>
            <person name="Daligault H."/>
            <person name="Davenport K."/>
            <person name="Detter J.C."/>
            <person name="Han C."/>
            <person name="Tapia R."/>
            <person name="Land M."/>
            <person name="Hauser L."/>
            <person name="Jeffries C."/>
            <person name="Kyrpides N."/>
            <person name="Ivanova N."/>
            <person name="Ovchinnikova G."/>
            <person name="Martinez-Romero E."/>
            <person name="Rogel M.A."/>
            <person name="Auchtung J."/>
            <person name="Tiedje J.M."/>
            <person name="Woyke T."/>
        </authorList>
    </citation>
    <scope>NUCLEOTIDE SEQUENCE</scope>
    <source>
        <strain evidence="3">CCGE1003</strain>
    </source>
</reference>
<dbReference type="eggNOG" id="COG0438">
    <property type="taxonomic scope" value="Bacteria"/>
</dbReference>
<keyword evidence="3" id="KW-0808">Transferase</keyword>
<dbReference type="STRING" id="640512.BC1003_1684"/>
<feature type="domain" description="Glycosyl transferase family 1" evidence="1">
    <location>
        <begin position="624"/>
        <end position="790"/>
    </location>
</feature>
<feature type="domain" description="Glycosyltransferase subfamily 4-like N-terminal" evidence="2">
    <location>
        <begin position="444"/>
        <end position="610"/>
    </location>
</feature>
<dbReference type="Pfam" id="PF00534">
    <property type="entry name" value="Glycos_transf_1"/>
    <property type="match status" value="2"/>
</dbReference>
<protein>
    <submittedName>
        <fullName evidence="3">Glycosyl transferase group 1</fullName>
    </submittedName>
</protein>
<dbReference type="PANTHER" id="PTHR45947:SF3">
    <property type="entry name" value="SULFOQUINOVOSYL TRANSFERASE SQD2"/>
    <property type="match status" value="1"/>
</dbReference>
<dbReference type="InterPro" id="IPR050194">
    <property type="entry name" value="Glycosyltransferase_grp1"/>
</dbReference>
<dbReference type="CDD" id="cd03801">
    <property type="entry name" value="GT4_PimA-like"/>
    <property type="match status" value="1"/>
</dbReference>
<dbReference type="SUPFAM" id="SSF53756">
    <property type="entry name" value="UDP-Glycosyltransferase/glycogen phosphorylase"/>
    <property type="match status" value="2"/>
</dbReference>
<evidence type="ECO:0000259" key="1">
    <source>
        <dbReference type="Pfam" id="PF00534"/>
    </source>
</evidence>
<dbReference type="KEGG" id="bgf:BC1003_1684"/>
<dbReference type="CDD" id="cd03804">
    <property type="entry name" value="GT4_WbaZ-like"/>
    <property type="match status" value="1"/>
</dbReference>
<feature type="domain" description="Glycosyl transferase family 1" evidence="1">
    <location>
        <begin position="239"/>
        <end position="380"/>
    </location>
</feature>
<dbReference type="HOGENOM" id="CLU_016683_2_0_4"/>
<evidence type="ECO:0000313" key="3">
    <source>
        <dbReference type="EMBL" id="ADN57652.1"/>
    </source>
</evidence>
<organism evidence="3">
    <name type="scientific">Burkholderia sp. (strain CCGE1003)</name>
    <dbReference type="NCBI Taxonomy" id="640512"/>
    <lineage>
        <taxon>Bacteria</taxon>
        <taxon>Pseudomonadati</taxon>
        <taxon>Pseudomonadota</taxon>
        <taxon>Betaproteobacteria</taxon>
        <taxon>Burkholderiales</taxon>
        <taxon>Burkholderiaceae</taxon>
        <taxon>Burkholderia</taxon>
    </lineage>
</organism>
<feature type="domain" description="Glycosyltransferase subfamily 4-like N-terminal" evidence="2">
    <location>
        <begin position="91"/>
        <end position="231"/>
    </location>
</feature>